<dbReference type="KEGG" id="cvn:111137651"/>
<evidence type="ECO:0000256" key="4">
    <source>
        <dbReference type="ARBA" id="ARBA00022989"/>
    </source>
</evidence>
<keyword evidence="8 9" id="KW-0807">Transducer</keyword>
<keyword evidence="6 10" id="KW-0472">Membrane</keyword>
<evidence type="ECO:0000256" key="8">
    <source>
        <dbReference type="ARBA" id="ARBA00023224"/>
    </source>
</evidence>
<dbReference type="GeneID" id="111137651"/>
<proteinExistence type="inferred from homology"/>
<dbReference type="PANTHER" id="PTHR24230">
    <property type="entry name" value="G-PROTEIN COUPLED RECEPTOR"/>
    <property type="match status" value="1"/>
</dbReference>
<dbReference type="Proteomes" id="UP000694844">
    <property type="component" value="Chromosome 5"/>
</dbReference>
<feature type="transmembrane region" description="Helical" evidence="10">
    <location>
        <begin position="25"/>
        <end position="50"/>
    </location>
</feature>
<comment type="similarity">
    <text evidence="9">Belongs to the G-protein coupled receptor 1 family.</text>
</comment>
<dbReference type="PROSITE" id="PS50262">
    <property type="entry name" value="G_PROTEIN_RECEP_F1_2"/>
    <property type="match status" value="1"/>
</dbReference>
<dbReference type="PRINTS" id="PR00237">
    <property type="entry name" value="GPCRRHODOPSN"/>
</dbReference>
<dbReference type="InterPro" id="IPR000276">
    <property type="entry name" value="GPCR_Rhodpsn"/>
</dbReference>
<dbReference type="GO" id="GO:0008528">
    <property type="term" value="F:G protein-coupled peptide receptor activity"/>
    <property type="evidence" value="ECO:0007669"/>
    <property type="project" value="TreeGrafter"/>
</dbReference>
<accession>A0A8B8EY05</accession>
<protein>
    <submittedName>
        <fullName evidence="13">Cholecystokinin receptor-like</fullName>
    </submittedName>
</protein>
<dbReference type="RefSeq" id="XP_022344915.1">
    <property type="nucleotide sequence ID" value="XM_022489207.1"/>
</dbReference>
<feature type="transmembrane region" description="Helical" evidence="10">
    <location>
        <begin position="57"/>
        <end position="80"/>
    </location>
</feature>
<feature type="transmembrane region" description="Helical" evidence="10">
    <location>
        <begin position="201"/>
        <end position="225"/>
    </location>
</feature>
<evidence type="ECO:0000313" key="13">
    <source>
        <dbReference type="RefSeq" id="XP_022344915.1"/>
    </source>
</evidence>
<keyword evidence="3 9" id="KW-0812">Transmembrane</keyword>
<feature type="transmembrane region" description="Helical" evidence="10">
    <location>
        <begin position="297"/>
        <end position="317"/>
    </location>
</feature>
<evidence type="ECO:0000256" key="6">
    <source>
        <dbReference type="ARBA" id="ARBA00023136"/>
    </source>
</evidence>
<dbReference type="PROSITE" id="PS00237">
    <property type="entry name" value="G_PROTEIN_RECEP_F1_1"/>
    <property type="match status" value="1"/>
</dbReference>
<evidence type="ECO:0000313" key="12">
    <source>
        <dbReference type="Proteomes" id="UP000694844"/>
    </source>
</evidence>
<keyword evidence="2" id="KW-1003">Cell membrane</keyword>
<dbReference type="SUPFAM" id="SSF81321">
    <property type="entry name" value="Family A G protein-coupled receptor-like"/>
    <property type="match status" value="1"/>
</dbReference>
<evidence type="ECO:0000256" key="2">
    <source>
        <dbReference type="ARBA" id="ARBA00022475"/>
    </source>
</evidence>
<dbReference type="AlphaFoldDB" id="A0A8B8EY05"/>
<evidence type="ECO:0000256" key="1">
    <source>
        <dbReference type="ARBA" id="ARBA00004651"/>
    </source>
</evidence>
<dbReference type="Gene3D" id="1.20.1070.10">
    <property type="entry name" value="Rhodopsin 7-helix transmembrane proteins"/>
    <property type="match status" value="1"/>
</dbReference>
<feature type="transmembrane region" description="Helical" evidence="10">
    <location>
        <begin position="329"/>
        <end position="347"/>
    </location>
</feature>
<dbReference type="GO" id="GO:0005886">
    <property type="term" value="C:plasma membrane"/>
    <property type="evidence" value="ECO:0007669"/>
    <property type="project" value="UniProtKB-SubCell"/>
</dbReference>
<evidence type="ECO:0000256" key="10">
    <source>
        <dbReference type="SAM" id="Phobius"/>
    </source>
</evidence>
<keyword evidence="5 9" id="KW-0297">G-protein coupled receptor</keyword>
<keyword evidence="7 9" id="KW-0675">Receptor</keyword>
<sequence>MNTTLTPESANSSGGGGGAEEGGPIHAVVGMLSFFSIIGTTGNALVLYVYTRKRNKLAATVFIISLATTDLTTSIVVMPYTIVIEYLNYYVKYDIFCKMYMFFITSNVPFAAFIMVGIAFDRYFCIVHPFKHLMNAQRAKIITASMAILAFSLGIITALNYSVYEDCAWNNNVTCIVKYTGICKTSEILLPHTFTLYYQRLYTALFFLALVVVMVLYALIYRSVLIRRAKRRRQRQSLCSYSRESWFQEYRFSMVSSLRKNSEEKSERSEKSNSAIDTELLRQLAIRERGLVANIKTALMLFVVTAVFILVFLPAWLMAHQIIGYNRVIFYMYFAYNVANPIIYAFMNKAFRRQLKIVFKCE</sequence>
<evidence type="ECO:0000259" key="11">
    <source>
        <dbReference type="PROSITE" id="PS50262"/>
    </source>
</evidence>
<keyword evidence="12" id="KW-1185">Reference proteome</keyword>
<name>A0A8B8EY05_CRAVI</name>
<dbReference type="CDD" id="cd00637">
    <property type="entry name" value="7tm_classA_rhodopsin-like"/>
    <property type="match status" value="1"/>
</dbReference>
<evidence type="ECO:0000256" key="5">
    <source>
        <dbReference type="ARBA" id="ARBA00023040"/>
    </source>
</evidence>
<dbReference type="PANTHER" id="PTHR24230:SF158">
    <property type="entry name" value="G-PROTEIN COUPLED RECEPTORS FAMILY 1 PROFILE DOMAIN-CONTAINING PROTEIN"/>
    <property type="match status" value="1"/>
</dbReference>
<dbReference type="OrthoDB" id="6076970at2759"/>
<dbReference type="InterPro" id="IPR017452">
    <property type="entry name" value="GPCR_Rhodpsn_7TM"/>
</dbReference>
<feature type="transmembrane region" description="Helical" evidence="10">
    <location>
        <begin position="141"/>
        <end position="164"/>
    </location>
</feature>
<dbReference type="Pfam" id="PF00001">
    <property type="entry name" value="7tm_1"/>
    <property type="match status" value="1"/>
</dbReference>
<organism evidence="12 13">
    <name type="scientific">Crassostrea virginica</name>
    <name type="common">Eastern oyster</name>
    <dbReference type="NCBI Taxonomy" id="6565"/>
    <lineage>
        <taxon>Eukaryota</taxon>
        <taxon>Metazoa</taxon>
        <taxon>Spiralia</taxon>
        <taxon>Lophotrochozoa</taxon>
        <taxon>Mollusca</taxon>
        <taxon>Bivalvia</taxon>
        <taxon>Autobranchia</taxon>
        <taxon>Pteriomorphia</taxon>
        <taxon>Ostreida</taxon>
        <taxon>Ostreoidea</taxon>
        <taxon>Ostreidae</taxon>
        <taxon>Crassostrea</taxon>
    </lineage>
</organism>
<keyword evidence="4 10" id="KW-1133">Transmembrane helix</keyword>
<feature type="transmembrane region" description="Helical" evidence="10">
    <location>
        <begin position="100"/>
        <end position="120"/>
    </location>
</feature>
<comment type="subcellular location">
    <subcellularLocation>
        <location evidence="1">Cell membrane</location>
        <topology evidence="1">Multi-pass membrane protein</topology>
    </subcellularLocation>
</comment>
<evidence type="ECO:0000256" key="3">
    <source>
        <dbReference type="ARBA" id="ARBA00022692"/>
    </source>
</evidence>
<gene>
    <name evidence="13" type="primary">LOC111137651</name>
</gene>
<dbReference type="GO" id="GO:0007218">
    <property type="term" value="P:neuropeptide signaling pathway"/>
    <property type="evidence" value="ECO:0007669"/>
    <property type="project" value="TreeGrafter"/>
</dbReference>
<evidence type="ECO:0000256" key="7">
    <source>
        <dbReference type="ARBA" id="ARBA00023170"/>
    </source>
</evidence>
<feature type="domain" description="G-protein coupled receptors family 1 profile" evidence="11">
    <location>
        <begin position="42"/>
        <end position="344"/>
    </location>
</feature>
<evidence type="ECO:0000256" key="9">
    <source>
        <dbReference type="RuleBase" id="RU000688"/>
    </source>
</evidence>
<reference evidence="13" key="1">
    <citation type="submission" date="2025-08" db="UniProtKB">
        <authorList>
            <consortium name="RefSeq"/>
        </authorList>
    </citation>
    <scope>IDENTIFICATION</scope>
    <source>
        <tissue evidence="13">Whole sample</tissue>
    </source>
</reference>